<feature type="domain" description="5'-3' exoribonuclease 1 D1" evidence="13">
    <location>
        <begin position="1204"/>
        <end position="1393"/>
    </location>
</feature>
<feature type="compositionally biased region" description="Basic residues" evidence="8">
    <location>
        <begin position="1762"/>
        <end position="1782"/>
    </location>
</feature>
<dbReference type="Pfam" id="PF18129">
    <property type="entry name" value="SH3_12"/>
    <property type="match status" value="1"/>
</dbReference>
<evidence type="ECO:0000256" key="2">
    <source>
        <dbReference type="ARBA" id="ARBA00022801"/>
    </source>
</evidence>
<comment type="similarity">
    <text evidence="7">Belongs to the aldehyde dehydrogenase family.</text>
</comment>
<feature type="compositionally biased region" description="Low complexity" evidence="8">
    <location>
        <begin position="1722"/>
        <end position="1743"/>
    </location>
</feature>
<dbReference type="InterPro" id="IPR004859">
    <property type="entry name" value="Xrn1_N"/>
</dbReference>
<dbReference type="FunFam" id="3.40.50.12390:FF:000002">
    <property type="entry name" value="5'-3' exoribonuclease 1"/>
    <property type="match status" value="1"/>
</dbReference>
<dbReference type="InterPro" id="IPR014722">
    <property type="entry name" value="Rib_uL2_dom2"/>
</dbReference>
<evidence type="ECO:0000313" key="15">
    <source>
        <dbReference type="EMBL" id="KAF1796167.1"/>
    </source>
</evidence>
<dbReference type="InterPro" id="IPR027073">
    <property type="entry name" value="5_3_exoribonuclease"/>
</dbReference>
<dbReference type="InterPro" id="IPR015590">
    <property type="entry name" value="Aldehyde_DH_dom"/>
</dbReference>
<feature type="compositionally biased region" description="Basic and acidic residues" evidence="8">
    <location>
        <begin position="1751"/>
        <end position="1761"/>
    </location>
</feature>
<dbReference type="GO" id="GO:0016620">
    <property type="term" value="F:oxidoreductase activity, acting on the aldehyde or oxo group of donors, NAD or NADP as acceptor"/>
    <property type="evidence" value="ECO:0007669"/>
    <property type="project" value="InterPro"/>
</dbReference>
<dbReference type="CDD" id="cd18673">
    <property type="entry name" value="PIN_XRN1-2-like"/>
    <property type="match status" value="1"/>
</dbReference>
<organism evidence="15 16">
    <name type="scientific">Mucor circinelloides f. lusitanicus</name>
    <name type="common">Mucor racemosus var. lusitanicus</name>
    <dbReference type="NCBI Taxonomy" id="29924"/>
    <lineage>
        <taxon>Eukaryota</taxon>
        <taxon>Fungi</taxon>
        <taxon>Fungi incertae sedis</taxon>
        <taxon>Mucoromycota</taxon>
        <taxon>Mucoromycotina</taxon>
        <taxon>Mucoromycetes</taxon>
        <taxon>Mucorales</taxon>
        <taxon>Mucorineae</taxon>
        <taxon>Mucoraceae</taxon>
        <taxon>Mucor</taxon>
    </lineage>
</organism>
<feature type="compositionally biased region" description="Basic and acidic residues" evidence="8">
    <location>
        <begin position="564"/>
        <end position="580"/>
    </location>
</feature>
<dbReference type="FunFam" id="3.40.309.10:FF:000009">
    <property type="entry name" value="Aldehyde dehydrogenase A"/>
    <property type="match status" value="1"/>
</dbReference>
<name>A0A8H4B5W5_MUCCL</name>
<dbReference type="Pfam" id="PF00171">
    <property type="entry name" value="Aldedh"/>
    <property type="match status" value="1"/>
</dbReference>
<dbReference type="Gene3D" id="2.170.260.40">
    <property type="match status" value="1"/>
</dbReference>
<dbReference type="InterPro" id="IPR040992">
    <property type="entry name" value="XRN1_D1"/>
</dbReference>
<evidence type="ECO:0000259" key="11">
    <source>
        <dbReference type="Pfam" id="PF17846"/>
    </source>
</evidence>
<feature type="compositionally biased region" description="Polar residues" evidence="8">
    <location>
        <begin position="1709"/>
        <end position="1720"/>
    </location>
</feature>
<feature type="active site" evidence="6">
    <location>
        <position position="237"/>
    </location>
</feature>
<keyword evidence="2" id="KW-0378">Hydrolase</keyword>
<feature type="compositionally biased region" description="Low complexity" evidence="8">
    <location>
        <begin position="1787"/>
        <end position="1796"/>
    </location>
</feature>
<evidence type="ECO:0000256" key="3">
    <source>
        <dbReference type="ARBA" id="ARBA00022839"/>
    </source>
</evidence>
<dbReference type="CDD" id="cd07102">
    <property type="entry name" value="ALDH_EDX86601"/>
    <property type="match status" value="1"/>
</dbReference>
<evidence type="ECO:0000313" key="16">
    <source>
        <dbReference type="Proteomes" id="UP000469890"/>
    </source>
</evidence>
<dbReference type="Proteomes" id="UP000469890">
    <property type="component" value="Unassembled WGS sequence"/>
</dbReference>
<dbReference type="SUPFAM" id="SSF53720">
    <property type="entry name" value="ALDH-like"/>
    <property type="match status" value="1"/>
</dbReference>
<dbReference type="InterPro" id="IPR016162">
    <property type="entry name" value="Ald_DH_N"/>
</dbReference>
<dbReference type="PANTHER" id="PTHR12341:SF7">
    <property type="entry name" value="5'-3' EXORIBONUCLEASE 1"/>
    <property type="match status" value="1"/>
</dbReference>
<dbReference type="InterPro" id="IPR041412">
    <property type="entry name" value="Xrn1_helical"/>
</dbReference>
<evidence type="ECO:0000259" key="12">
    <source>
        <dbReference type="Pfam" id="PF18129"/>
    </source>
</evidence>
<dbReference type="Pfam" id="PF17846">
    <property type="entry name" value="XRN_M"/>
    <property type="match status" value="1"/>
</dbReference>
<dbReference type="InterPro" id="IPR041385">
    <property type="entry name" value="SH3_12"/>
</dbReference>
<evidence type="ECO:0000256" key="4">
    <source>
        <dbReference type="ARBA" id="ARBA00023002"/>
    </source>
</evidence>
<comment type="caution">
    <text evidence="15">The sequence shown here is derived from an EMBL/GenBank/DDBJ whole genome shotgun (WGS) entry which is preliminary data.</text>
</comment>
<dbReference type="Gene3D" id="3.40.605.10">
    <property type="entry name" value="Aldehyde Dehydrogenase, Chain A, domain 1"/>
    <property type="match status" value="1"/>
</dbReference>
<reference evidence="15 16" key="1">
    <citation type="submission" date="2019-09" db="EMBL/GenBank/DDBJ databases">
        <authorList>
            <consortium name="DOE Joint Genome Institute"/>
            <person name="Mondo S.J."/>
            <person name="Navarro-Mendoza M.I."/>
            <person name="Perez-Arques C."/>
            <person name="Panchal S."/>
            <person name="Nicolas F.E."/>
            <person name="Ganguly P."/>
            <person name="Pangilinan J."/>
            <person name="Grigoriev I."/>
            <person name="Heitman J."/>
            <person name="Sanya K."/>
            <person name="Garre V."/>
        </authorList>
    </citation>
    <scope>NUCLEOTIDE SEQUENCE [LARGE SCALE GENOMIC DNA]</scope>
    <source>
        <strain evidence="15 16">MU402</strain>
    </source>
</reference>
<evidence type="ECO:0000256" key="5">
    <source>
        <dbReference type="ARBA" id="ARBA00038299"/>
    </source>
</evidence>
<evidence type="ECO:0000256" key="6">
    <source>
        <dbReference type="PROSITE-ProRule" id="PRU10007"/>
    </source>
</evidence>
<evidence type="ECO:0000259" key="14">
    <source>
        <dbReference type="Pfam" id="PF18334"/>
    </source>
</evidence>
<feature type="region of interest" description="Disordered" evidence="8">
    <location>
        <begin position="1709"/>
        <end position="1796"/>
    </location>
</feature>
<dbReference type="InterPro" id="IPR016163">
    <property type="entry name" value="Ald_DH_C"/>
</dbReference>
<keyword evidence="3" id="KW-0269">Exonuclease</keyword>
<feature type="domain" description="Aldehyde dehydrogenase" evidence="9">
    <location>
        <begin position="4"/>
        <end position="463"/>
    </location>
</feature>
<dbReference type="Gene3D" id="3.40.309.10">
    <property type="entry name" value="Aldehyde Dehydrogenase, Chain A, domain 2"/>
    <property type="match status" value="1"/>
</dbReference>
<dbReference type="InterPro" id="IPR041106">
    <property type="entry name" value="XRN1_D2_D3"/>
</dbReference>
<dbReference type="Pfam" id="PF18332">
    <property type="entry name" value="XRN1_D1"/>
    <property type="match status" value="1"/>
</dbReference>
<dbReference type="InterPro" id="IPR047007">
    <property type="entry name" value="XRN1_D1_sf"/>
</dbReference>
<dbReference type="InterPro" id="IPR029510">
    <property type="entry name" value="Ald_DH_CS_GLU"/>
</dbReference>
<protein>
    <submittedName>
        <fullName evidence="15">Exoribonuclease 1</fullName>
    </submittedName>
</protein>
<dbReference type="Gene3D" id="2.30.30.30">
    <property type="match status" value="1"/>
</dbReference>
<evidence type="ECO:0000256" key="1">
    <source>
        <dbReference type="ARBA" id="ARBA00022722"/>
    </source>
</evidence>
<dbReference type="EMBL" id="JAAECE010000013">
    <property type="protein sequence ID" value="KAF1796167.1"/>
    <property type="molecule type" value="Genomic_DNA"/>
</dbReference>
<dbReference type="GO" id="GO:0016075">
    <property type="term" value="P:rRNA catabolic process"/>
    <property type="evidence" value="ECO:0007669"/>
    <property type="project" value="TreeGrafter"/>
</dbReference>
<evidence type="ECO:0000259" key="13">
    <source>
        <dbReference type="Pfam" id="PF18332"/>
    </source>
</evidence>
<proteinExistence type="inferred from homology"/>
<evidence type="ECO:0000256" key="8">
    <source>
        <dbReference type="SAM" id="MobiDB-lite"/>
    </source>
</evidence>
<dbReference type="GO" id="GO:0003723">
    <property type="term" value="F:RNA binding"/>
    <property type="evidence" value="ECO:0007669"/>
    <property type="project" value="TreeGrafter"/>
</dbReference>
<evidence type="ECO:0000256" key="7">
    <source>
        <dbReference type="RuleBase" id="RU003345"/>
    </source>
</evidence>
<dbReference type="Pfam" id="PF03159">
    <property type="entry name" value="XRN_N"/>
    <property type="match status" value="1"/>
</dbReference>
<keyword evidence="1" id="KW-0540">Nuclease</keyword>
<dbReference type="GO" id="GO:0004534">
    <property type="term" value="F:5'-3' RNA exonuclease activity"/>
    <property type="evidence" value="ECO:0007669"/>
    <property type="project" value="TreeGrafter"/>
</dbReference>
<dbReference type="InterPro" id="IPR016161">
    <property type="entry name" value="Ald_DH/histidinol_DH"/>
</dbReference>
<feature type="domain" description="Xrn1 N-terminal" evidence="10">
    <location>
        <begin position="471"/>
        <end position="687"/>
    </location>
</feature>
<dbReference type="Pfam" id="PF18334">
    <property type="entry name" value="XRN1_D2_D3"/>
    <property type="match status" value="1"/>
</dbReference>
<dbReference type="GO" id="GO:0000956">
    <property type="term" value="P:nuclear-transcribed mRNA catabolic process"/>
    <property type="evidence" value="ECO:0007669"/>
    <property type="project" value="TreeGrafter"/>
</dbReference>
<dbReference type="Gene3D" id="1.25.40.1050">
    <property type="match status" value="1"/>
</dbReference>
<evidence type="ECO:0000259" key="10">
    <source>
        <dbReference type="Pfam" id="PF03159"/>
    </source>
</evidence>
<feature type="domain" description="5'-3' exoribonuclease 1 SH3-like" evidence="12">
    <location>
        <begin position="1646"/>
        <end position="1712"/>
    </location>
</feature>
<evidence type="ECO:0000259" key="9">
    <source>
        <dbReference type="Pfam" id="PF00171"/>
    </source>
</evidence>
<feature type="region of interest" description="Disordered" evidence="8">
    <location>
        <begin position="555"/>
        <end position="580"/>
    </location>
</feature>
<dbReference type="Gene3D" id="3.40.50.12390">
    <property type="match status" value="2"/>
</dbReference>
<dbReference type="InterPro" id="IPR047008">
    <property type="entry name" value="XRN1_SH3_sf"/>
</dbReference>
<dbReference type="Gene3D" id="2.30.30.750">
    <property type="match status" value="1"/>
</dbReference>
<keyword evidence="4 7" id="KW-0560">Oxidoreductase</keyword>
<sequence length="1796" mass="203281">MTHSSNSIQVISPSTQELLFEVPTLTQDQVDHAVQKSVAAFADWKKVRVSKRVSIMEKFCELFEQKKDTIAASITSQMGRPIRYGHGEVKGVLERAKYMISVAEESLKDDVIEHVPGVVKRYQRKEPLGPVFLIAAWNYPYLTTVNNIIPALLAGNTVLLKQSPQTPQCADIFVETLREAGVPTDAIQAVHVQDKEANYLVQHPAIQFVNFTGSVAVGKKIRQAIGDSQHLIGSGMELGGKDPAYVLPDSDIDYAVENIIDGAFFNSGQCCCSIERCYVHESVYDAFVEKAVALAKGYVLGDPNSQETTLGPMANIKFANNVRDQVKDAIEKGAKPLIDTEQVFPNDKAGTGYVAPQILVNVNHDMLVMTEETFGPVLGIMKVSSDDEAVRLMNDSKYGLTASIWTASEDKAIEIGDQIETGTWFMNRCDYIDPALAWVGAKDSGLGFSMSKQGYSQFTRPKSYHLKLSQNERYPMCSQLITDNAIPEFDNLYLDMNGIIHNCSHNNNESAHFRITEEQIWIGVFNYIDHLFSKIKPKKFFFLAIDGVAPRAKMNQQRSRRFRTARDAEETKQKALSKGEELPEEDAFDSNCITPGTAFMKKLTAELRYFISKKVSEDANWRGVEIVLSGPEVPGEGEHKIMEYIRLAKAQPDYDPNVRHCLYGLDADLVMLGLLSHDPHFALLREEVTFGKQNQKRSKTLDSQNFYLMHLSLMREYLDMEFNSVSDKLSFEYDFERVLDDFILLALFVGNDFLPNLPNLHINEGALGLMFRIYKEVLPTCEGYIQDGGRVDMSRLQKILNGISDVVEKEAFEVEAIDSLYLAGKRENGQNERQILHQLEKKKAREGKLVITDKQELIFREISNYLLSDKPGKGHTFHFNVPFKARDKKFVDKLAKDLNMSCHIDYDQEDKSTYVELAFDSDDELDTDDDNSEVSEIDEEAVAARDRVLKKYENAEIIPESMSKEDIEREEKEKFEAGLKQWKADYYMEKMNIDMNDEKQMDDLVGSYIIGIQWVLKYYYEGVASWGWFYPYHYAPKISDLKNIARFQDHDFTLGQPFKPFEQLMGVLPSLSRKLLPVAYQDLMTDMASPIIDFYPLDFDLDMNGKKQDWEAIVKIPFIDEKRLLEAMKNREQRLTKEEAAMTRLGTSYKFSFDENLAKLDADELPVYPSPLPGVFPDIHNCMVREEVYSLPNLTDEDLKLRKGLLPGAKVGKNALAGFPSLQTIPYTFEIKHHGVHVFQQDSRNESVVISIKNKYQHADIEELAKLFLYRSIYVHYPYLQEAVVIGVSNEEKKYYVNFNNGKKQILEHFWDDREKESWASRMGRAEYMPSKRFALMVGDIEVGFHVCVLNGMHQTEDGALVKEFVNPSLEDLVPIQMVVIKVANPDPRFIEKPAPPIQESFPLKSTVFFLGSKFLGAQATVVGHSNGNVDIEMTVPVQDQYQSEPEFGHKIARKQENDIRYESGHDVARELGISPLGLSKLTSSLTVNEKSGQRINVGLNLKFESRGEKVLGFTRKHPNGYWEYSTAAVALIREYCEKFPEFVQLLMKQKGGGMLNVSDFGWTTEGSKALHKMKDWIKSKKLDALTRASFETEELEDTYCHDIEKAAVKYHEKYDNLDFKKVVIRGVPRKVLLRPADAEVRLNYQSFALGDRVIYVCDSGSVPMANKGTVVGVQEKVVDVVFDTTFMSGTTLGGRCSEFRGATLPYSNLINISNPSHQNTSRESTSSSTRGNHGNQNNNNNNHGKHKNHHDNENGNESHRGGGRGGHRGGRGGRGRGRGRGGRGGNNNSENRSQF</sequence>
<feature type="domain" description="Exoribonuclease Xrn1 D2/D3" evidence="14">
    <location>
        <begin position="1397"/>
        <end position="1622"/>
    </location>
</feature>
<dbReference type="PANTHER" id="PTHR12341">
    <property type="entry name" value="5'-&gt;3' EXORIBONUCLEASE"/>
    <property type="match status" value="1"/>
</dbReference>
<dbReference type="GO" id="GO:0005634">
    <property type="term" value="C:nucleus"/>
    <property type="evidence" value="ECO:0007669"/>
    <property type="project" value="TreeGrafter"/>
</dbReference>
<comment type="similarity">
    <text evidence="5">Belongs to the 5'-3' exonuclease family.</text>
</comment>
<accession>A0A8H4B5W5</accession>
<feature type="domain" description="Xrn1 helical" evidence="11">
    <location>
        <begin position="733"/>
        <end position="1141"/>
    </location>
</feature>
<dbReference type="PROSITE" id="PS00687">
    <property type="entry name" value="ALDEHYDE_DEHYDR_GLU"/>
    <property type="match status" value="1"/>
</dbReference>
<gene>
    <name evidence="15" type="ORF">FB192DRAFT_1463348</name>
</gene>